<comment type="caution">
    <text evidence="2">The sequence shown here is derived from an EMBL/GenBank/DDBJ whole genome shotgun (WGS) entry which is preliminary data.</text>
</comment>
<dbReference type="Pfam" id="PF17099">
    <property type="entry name" value="TrpP"/>
    <property type="match status" value="1"/>
</dbReference>
<organism evidence="2 3">
    <name type="scientific">Bacillus taeanensis</name>
    <dbReference type="NCBI Taxonomy" id="273032"/>
    <lineage>
        <taxon>Bacteria</taxon>
        <taxon>Bacillati</taxon>
        <taxon>Bacillota</taxon>
        <taxon>Bacilli</taxon>
        <taxon>Bacillales</taxon>
        <taxon>Bacillaceae</taxon>
        <taxon>Bacillus</taxon>
    </lineage>
</organism>
<dbReference type="AlphaFoldDB" id="A0A366XX33"/>
<dbReference type="OrthoDB" id="2243651at2"/>
<reference evidence="2 3" key="1">
    <citation type="submission" date="2018-07" db="EMBL/GenBank/DDBJ databases">
        <title>Lottiidibacillus patelloidae gen. nov., sp. nov., isolated from the intestinal tract of a marine limpet and the reclassification of B. taeanensis BH030017T, B. algicola KMM 3737T and B. hwajinpoensis SW-72T as genus Lottiidibacillus.</title>
        <authorList>
            <person name="Liu R."/>
            <person name="Huang Z."/>
        </authorList>
    </citation>
    <scope>NUCLEOTIDE SEQUENCE [LARGE SCALE GENOMIC DNA]</scope>
    <source>
        <strain evidence="2 3">BH030017</strain>
    </source>
</reference>
<name>A0A366XX33_9BACI</name>
<sequence length="170" mass="18289">MKTKNLVFMALLLGIGVVLHAVVPPFFFGMKPDMLLVMMFLGILLFPEKKHVLMLGLAAGLISAATTNFPGGQLPNVIDKTMTAYIFFGMLLIITKFRYSTVTAAILAAVGTLVSGTIFLTAAFYIVSLPAPFLALFLSVVLPATIVNTAAIAVVYPITQTIMKRSKLAY</sequence>
<feature type="transmembrane region" description="Helical" evidence="1">
    <location>
        <begin position="133"/>
        <end position="158"/>
    </location>
</feature>
<evidence type="ECO:0000313" key="3">
    <source>
        <dbReference type="Proteomes" id="UP000253314"/>
    </source>
</evidence>
<proteinExistence type="predicted"/>
<gene>
    <name evidence="2" type="ORF">DS031_11870</name>
</gene>
<keyword evidence="1" id="KW-0812">Transmembrane</keyword>
<feature type="transmembrane region" description="Helical" evidence="1">
    <location>
        <begin position="106"/>
        <end position="127"/>
    </location>
</feature>
<protein>
    <submittedName>
        <fullName evidence="2">Tryptophan transporter</fullName>
    </submittedName>
</protein>
<evidence type="ECO:0000256" key="1">
    <source>
        <dbReference type="SAM" id="Phobius"/>
    </source>
</evidence>
<dbReference type="RefSeq" id="WP_113806301.1">
    <property type="nucleotide sequence ID" value="NZ_QOCW01000011.1"/>
</dbReference>
<accession>A0A366XX33</accession>
<evidence type="ECO:0000313" key="2">
    <source>
        <dbReference type="EMBL" id="RBW69329.1"/>
    </source>
</evidence>
<keyword evidence="1" id="KW-1133">Transmembrane helix</keyword>
<keyword evidence="1" id="KW-0472">Membrane</keyword>
<dbReference type="EMBL" id="QOCW01000011">
    <property type="protein sequence ID" value="RBW69329.1"/>
    <property type="molecule type" value="Genomic_DNA"/>
</dbReference>
<feature type="transmembrane region" description="Helical" evidence="1">
    <location>
        <begin position="82"/>
        <end position="99"/>
    </location>
</feature>
<keyword evidence="3" id="KW-1185">Reference proteome</keyword>
<dbReference type="InterPro" id="IPR031360">
    <property type="entry name" value="TrpP"/>
</dbReference>
<dbReference type="Proteomes" id="UP000253314">
    <property type="component" value="Unassembled WGS sequence"/>
</dbReference>